<proteinExistence type="predicted"/>
<name>A0AAV2BT97_9ARAC</name>
<dbReference type="Proteomes" id="UP001497382">
    <property type="component" value="Unassembled WGS sequence"/>
</dbReference>
<evidence type="ECO:0000313" key="2">
    <source>
        <dbReference type="Proteomes" id="UP001497382"/>
    </source>
</evidence>
<keyword evidence="2" id="KW-1185">Reference proteome</keyword>
<reference evidence="1 2" key="1">
    <citation type="submission" date="2024-04" db="EMBL/GenBank/DDBJ databases">
        <authorList>
            <person name="Rising A."/>
            <person name="Reimegard J."/>
            <person name="Sonavane S."/>
            <person name="Akerstrom W."/>
            <person name="Nylinder S."/>
            <person name="Hedman E."/>
            <person name="Kallberg Y."/>
        </authorList>
    </citation>
    <scope>NUCLEOTIDE SEQUENCE [LARGE SCALE GENOMIC DNA]</scope>
</reference>
<protein>
    <submittedName>
        <fullName evidence="1">Uncharacterized protein</fullName>
    </submittedName>
</protein>
<comment type="caution">
    <text evidence="1">The sequence shown here is derived from an EMBL/GenBank/DDBJ whole genome shotgun (WGS) entry which is preliminary data.</text>
</comment>
<dbReference type="EMBL" id="CAXIEN010000486">
    <property type="protein sequence ID" value="CAL1299135.1"/>
    <property type="molecule type" value="Genomic_DNA"/>
</dbReference>
<evidence type="ECO:0000313" key="1">
    <source>
        <dbReference type="EMBL" id="CAL1299135.1"/>
    </source>
</evidence>
<gene>
    <name evidence="1" type="ORF">LARSCL_LOCUS21170</name>
</gene>
<accession>A0AAV2BT97</accession>
<dbReference type="AlphaFoldDB" id="A0AAV2BT97"/>
<sequence>MERTLIKKSFMGFAHRVAPLQNVFHRECCDADLNTDVLELSSSQEALPRKRRTRCSSYLPKVHPASSKVNKNSAKKSKLKSKCNQSIEIINSKSKVNSKSQDICPENPFKIHLPLFNKKPVLKAEKQLSIEMPGSDSFVEFLGKRYKLNICNVDGVTEPSAIVPSNKHRSEAEKKISICERTLKSPAFKERSECQFEIPVWFCLDPETHNFRIAGMRQDASVATPKSPEASKVDEQSSTCEHLIKDVPSKGKTEPKMKVPTSFCFDSEAHTFRIPGLRQDVSVTDAISKQSPEAPTCKPKSKVEKKKLTCKSSISLPFKEKTEPEFEVPTQVNFDPKPLAFSITGKKEKISKKFSDTCMCKPKSNVEEKMLTYKHSAVFSLKEKTKSEIKLAKQTSVEMPCPDSKILKLPEKKGKQKISGVKCASVETQEEPRKPSVEMCHSGSDVHKISLKRCKRELFDINDVPVETPEEARRKLATVLLRIAGRY</sequence>
<organism evidence="1 2">
    <name type="scientific">Larinioides sclopetarius</name>
    <dbReference type="NCBI Taxonomy" id="280406"/>
    <lineage>
        <taxon>Eukaryota</taxon>
        <taxon>Metazoa</taxon>
        <taxon>Ecdysozoa</taxon>
        <taxon>Arthropoda</taxon>
        <taxon>Chelicerata</taxon>
        <taxon>Arachnida</taxon>
        <taxon>Araneae</taxon>
        <taxon>Araneomorphae</taxon>
        <taxon>Entelegynae</taxon>
        <taxon>Araneoidea</taxon>
        <taxon>Araneidae</taxon>
        <taxon>Larinioides</taxon>
    </lineage>
</organism>